<evidence type="ECO:0000256" key="2">
    <source>
        <dbReference type="HAMAP-Rule" id="MF_01477"/>
    </source>
</evidence>
<dbReference type="Proteomes" id="UP001501459">
    <property type="component" value="Unassembled WGS sequence"/>
</dbReference>
<dbReference type="PANTHER" id="PTHR21043">
    <property type="entry name" value="IOJAP SUPERFAMILY ORTHOLOG"/>
    <property type="match status" value="1"/>
</dbReference>
<dbReference type="InterPro" id="IPR043519">
    <property type="entry name" value="NT_sf"/>
</dbReference>
<name>A0ABN0ZD67_9BACI</name>
<gene>
    <name evidence="2 3" type="primary">rsfS</name>
    <name evidence="3" type="ORF">GCM10008983_20050</name>
</gene>
<dbReference type="PANTHER" id="PTHR21043:SF0">
    <property type="entry name" value="MITOCHONDRIAL ASSEMBLY OF RIBOSOMAL LARGE SUBUNIT PROTEIN 1"/>
    <property type="match status" value="1"/>
</dbReference>
<proteinExistence type="inferred from homology"/>
<dbReference type="InterPro" id="IPR004394">
    <property type="entry name" value="Iojap/RsfS/C7orf30"/>
</dbReference>
<comment type="subunit">
    <text evidence="2">Interacts with ribosomal protein uL14 (rplN).</text>
</comment>
<comment type="caution">
    <text evidence="3">The sequence shown here is derived from an EMBL/GenBank/DDBJ whole genome shotgun (WGS) entry which is preliminary data.</text>
</comment>
<keyword evidence="2" id="KW-0678">Repressor</keyword>
<dbReference type="Pfam" id="PF02410">
    <property type="entry name" value="RsfS"/>
    <property type="match status" value="1"/>
</dbReference>
<sequence>MNSKEVIHQLAQTCDDKQAKNITALDMRDVSLVADYFLICHGNNERQVQAIARSIKDVRDDMDLPLKRMEGFEQGRWILVDLDDVVCHIFHKDDRLHYNLERLWGDAERIELSVNNAGDSYDL</sequence>
<reference evidence="3 4" key="1">
    <citation type="journal article" date="2019" name="Int. J. Syst. Evol. Microbiol.">
        <title>The Global Catalogue of Microorganisms (GCM) 10K type strain sequencing project: providing services to taxonomists for standard genome sequencing and annotation.</title>
        <authorList>
            <consortium name="The Broad Institute Genomics Platform"/>
            <consortium name="The Broad Institute Genome Sequencing Center for Infectious Disease"/>
            <person name="Wu L."/>
            <person name="Ma J."/>
        </authorList>
    </citation>
    <scope>NUCLEOTIDE SEQUENCE [LARGE SCALE GENOMIC DNA]</scope>
    <source>
        <strain evidence="3 4">JCM 12149</strain>
    </source>
</reference>
<evidence type="ECO:0000313" key="3">
    <source>
        <dbReference type="EMBL" id="GAA0442923.1"/>
    </source>
</evidence>
<organism evidence="3 4">
    <name type="scientific">Lentibacillus halophilus</name>
    <dbReference type="NCBI Taxonomy" id="295065"/>
    <lineage>
        <taxon>Bacteria</taxon>
        <taxon>Bacillati</taxon>
        <taxon>Bacillota</taxon>
        <taxon>Bacilli</taxon>
        <taxon>Bacillales</taxon>
        <taxon>Bacillaceae</taxon>
        <taxon>Lentibacillus</taxon>
    </lineage>
</organism>
<dbReference type="HAMAP" id="MF_01477">
    <property type="entry name" value="Iojap_RsfS"/>
    <property type="match status" value="1"/>
</dbReference>
<dbReference type="SUPFAM" id="SSF81301">
    <property type="entry name" value="Nucleotidyltransferase"/>
    <property type="match status" value="1"/>
</dbReference>
<evidence type="ECO:0000256" key="1">
    <source>
        <dbReference type="ARBA" id="ARBA00010574"/>
    </source>
</evidence>
<dbReference type="Gene3D" id="3.30.460.10">
    <property type="entry name" value="Beta Polymerase, domain 2"/>
    <property type="match status" value="1"/>
</dbReference>
<comment type="function">
    <text evidence="2">Functions as a ribosomal silencing factor. Interacts with ribosomal protein uL14 (rplN), blocking formation of intersubunit bridge B8. Prevents association of the 30S and 50S ribosomal subunits and the formation of functional ribosomes, thus repressing translation.</text>
</comment>
<keyword evidence="2" id="KW-0963">Cytoplasm</keyword>
<protein>
    <recommendedName>
        <fullName evidence="2">Ribosomal silencing factor RsfS</fullName>
    </recommendedName>
</protein>
<comment type="subcellular location">
    <subcellularLocation>
        <location evidence="2">Cytoplasm</location>
    </subcellularLocation>
</comment>
<keyword evidence="4" id="KW-1185">Reference proteome</keyword>
<keyword evidence="2" id="KW-0810">Translation regulation</keyword>
<dbReference type="NCBIfam" id="TIGR00090">
    <property type="entry name" value="rsfS_iojap_ybeB"/>
    <property type="match status" value="1"/>
</dbReference>
<evidence type="ECO:0000313" key="4">
    <source>
        <dbReference type="Proteomes" id="UP001501459"/>
    </source>
</evidence>
<accession>A0ABN0ZD67</accession>
<dbReference type="EMBL" id="BAAADM010000054">
    <property type="protein sequence ID" value="GAA0442923.1"/>
    <property type="molecule type" value="Genomic_DNA"/>
</dbReference>
<comment type="similarity">
    <text evidence="1 2">Belongs to the Iojap/RsfS family.</text>
</comment>
<dbReference type="RefSeq" id="WP_343752727.1">
    <property type="nucleotide sequence ID" value="NZ_BAAADM010000054.1"/>
</dbReference>